<organism evidence="2 3">
    <name type="scientific">Dactylonectria estremocensis</name>
    <dbReference type="NCBI Taxonomy" id="1079267"/>
    <lineage>
        <taxon>Eukaryota</taxon>
        <taxon>Fungi</taxon>
        <taxon>Dikarya</taxon>
        <taxon>Ascomycota</taxon>
        <taxon>Pezizomycotina</taxon>
        <taxon>Sordariomycetes</taxon>
        <taxon>Hypocreomycetidae</taxon>
        <taxon>Hypocreales</taxon>
        <taxon>Nectriaceae</taxon>
        <taxon>Dactylonectria</taxon>
    </lineage>
</organism>
<reference evidence="2" key="1">
    <citation type="journal article" date="2021" name="Nat. Commun.">
        <title>Genetic determinants of endophytism in the Arabidopsis root mycobiome.</title>
        <authorList>
            <person name="Mesny F."/>
            <person name="Miyauchi S."/>
            <person name="Thiergart T."/>
            <person name="Pickel B."/>
            <person name="Atanasova L."/>
            <person name="Karlsson M."/>
            <person name="Huettel B."/>
            <person name="Barry K.W."/>
            <person name="Haridas S."/>
            <person name="Chen C."/>
            <person name="Bauer D."/>
            <person name="Andreopoulos W."/>
            <person name="Pangilinan J."/>
            <person name="LaButti K."/>
            <person name="Riley R."/>
            <person name="Lipzen A."/>
            <person name="Clum A."/>
            <person name="Drula E."/>
            <person name="Henrissat B."/>
            <person name="Kohler A."/>
            <person name="Grigoriev I.V."/>
            <person name="Martin F.M."/>
            <person name="Hacquard S."/>
        </authorList>
    </citation>
    <scope>NUCLEOTIDE SEQUENCE</scope>
    <source>
        <strain evidence="2">MPI-CAGE-AT-0021</strain>
    </source>
</reference>
<comment type="caution">
    <text evidence="2">The sequence shown here is derived from an EMBL/GenBank/DDBJ whole genome shotgun (WGS) entry which is preliminary data.</text>
</comment>
<evidence type="ECO:0000313" key="2">
    <source>
        <dbReference type="EMBL" id="KAH7119446.1"/>
    </source>
</evidence>
<dbReference type="Proteomes" id="UP000717696">
    <property type="component" value="Unassembled WGS sequence"/>
</dbReference>
<proteinExistence type="predicted"/>
<accession>A0A9P9IG51</accession>
<feature type="region of interest" description="Disordered" evidence="1">
    <location>
        <begin position="34"/>
        <end position="100"/>
    </location>
</feature>
<feature type="compositionally biased region" description="Low complexity" evidence="1">
    <location>
        <begin position="63"/>
        <end position="76"/>
    </location>
</feature>
<dbReference type="AlphaFoldDB" id="A0A9P9IG51"/>
<evidence type="ECO:0000313" key="3">
    <source>
        <dbReference type="Proteomes" id="UP000717696"/>
    </source>
</evidence>
<sequence length="100" mass="9982">MPGPATYMVTATATSVGSVGEPVGVLELGLVSGGEGGVKDACSSGTEEAPAGRGAEGRDHGVGAALGLAEEGASASRGRWCWHSTGRRRSRPQFGRVSPT</sequence>
<keyword evidence="3" id="KW-1185">Reference proteome</keyword>
<gene>
    <name evidence="2" type="ORF">B0J13DRAFT_532538</name>
</gene>
<protein>
    <submittedName>
        <fullName evidence="2">Uncharacterized protein</fullName>
    </submittedName>
</protein>
<evidence type="ECO:0000256" key="1">
    <source>
        <dbReference type="SAM" id="MobiDB-lite"/>
    </source>
</evidence>
<dbReference type="EMBL" id="JAGMUU010000030">
    <property type="protein sequence ID" value="KAH7119446.1"/>
    <property type="molecule type" value="Genomic_DNA"/>
</dbReference>
<name>A0A9P9IG51_9HYPO</name>